<accession>A0A834J321</accession>
<proteinExistence type="predicted"/>
<comment type="caution">
    <text evidence="2">The sequence shown here is derived from an EMBL/GenBank/DDBJ whole genome shotgun (WGS) entry which is preliminary data.</text>
</comment>
<dbReference type="AlphaFoldDB" id="A0A834J321"/>
<protein>
    <submittedName>
        <fullName evidence="2">Uncharacterized protein</fullName>
    </submittedName>
</protein>
<name>A0A834J321_VESGE</name>
<evidence type="ECO:0000256" key="1">
    <source>
        <dbReference type="SAM" id="MobiDB-lite"/>
    </source>
</evidence>
<evidence type="ECO:0000313" key="2">
    <source>
        <dbReference type="EMBL" id="KAF7380650.1"/>
    </source>
</evidence>
<feature type="compositionally biased region" description="Acidic residues" evidence="1">
    <location>
        <begin position="1"/>
        <end position="21"/>
    </location>
</feature>
<feature type="region of interest" description="Disordered" evidence="1">
    <location>
        <begin position="100"/>
        <end position="121"/>
    </location>
</feature>
<evidence type="ECO:0000313" key="3">
    <source>
        <dbReference type="Proteomes" id="UP000617340"/>
    </source>
</evidence>
<feature type="region of interest" description="Disordered" evidence="1">
    <location>
        <begin position="1"/>
        <end position="25"/>
    </location>
</feature>
<sequence length="139" mass="16073">MRYDEDEDEDENEEEEEEEDGQSSLLGSHLSVTVFRWWYVERKDISDDKSGKQNVSAISVGRSSLMHDATAFVRVISRLEPVNGAWVCACIGIERMGVVKREEEKEDEEEKEEDEEEVEDMQQVVRFSKPIEIDGFPIP</sequence>
<keyword evidence="3" id="KW-1185">Reference proteome</keyword>
<feature type="compositionally biased region" description="Acidic residues" evidence="1">
    <location>
        <begin position="104"/>
        <end position="120"/>
    </location>
</feature>
<dbReference type="EMBL" id="JACSDZ010000023">
    <property type="protein sequence ID" value="KAF7380650.1"/>
    <property type="molecule type" value="Genomic_DNA"/>
</dbReference>
<organism evidence="2 3">
    <name type="scientific">Vespula germanica</name>
    <name type="common">German yellow jacket</name>
    <name type="synonym">Paravespula germanica</name>
    <dbReference type="NCBI Taxonomy" id="30212"/>
    <lineage>
        <taxon>Eukaryota</taxon>
        <taxon>Metazoa</taxon>
        <taxon>Ecdysozoa</taxon>
        <taxon>Arthropoda</taxon>
        <taxon>Hexapoda</taxon>
        <taxon>Insecta</taxon>
        <taxon>Pterygota</taxon>
        <taxon>Neoptera</taxon>
        <taxon>Endopterygota</taxon>
        <taxon>Hymenoptera</taxon>
        <taxon>Apocrita</taxon>
        <taxon>Aculeata</taxon>
        <taxon>Vespoidea</taxon>
        <taxon>Vespidae</taxon>
        <taxon>Vespinae</taxon>
        <taxon>Vespula</taxon>
    </lineage>
</organism>
<dbReference type="Proteomes" id="UP000617340">
    <property type="component" value="Unassembled WGS sequence"/>
</dbReference>
<gene>
    <name evidence="2" type="ORF">HZH68_016515</name>
</gene>
<reference evidence="2" key="1">
    <citation type="journal article" date="2020" name="G3 (Bethesda)">
        <title>High-Quality Assemblies for Three Invasive Social Wasps from the &lt;i&gt;Vespula&lt;/i&gt; Genus.</title>
        <authorList>
            <person name="Harrop T.W.R."/>
            <person name="Guhlin J."/>
            <person name="McLaughlin G.M."/>
            <person name="Permina E."/>
            <person name="Stockwell P."/>
            <person name="Gilligan J."/>
            <person name="Le Lec M.F."/>
            <person name="Gruber M.A.M."/>
            <person name="Quinn O."/>
            <person name="Lovegrove M."/>
            <person name="Duncan E.J."/>
            <person name="Remnant E.J."/>
            <person name="Van Eeckhoven J."/>
            <person name="Graham B."/>
            <person name="Knapp R.A."/>
            <person name="Langford K.W."/>
            <person name="Kronenberg Z."/>
            <person name="Press M.O."/>
            <person name="Eacker S.M."/>
            <person name="Wilson-Rankin E.E."/>
            <person name="Purcell J."/>
            <person name="Lester P.J."/>
            <person name="Dearden P.K."/>
        </authorList>
    </citation>
    <scope>NUCLEOTIDE SEQUENCE</scope>
    <source>
        <strain evidence="2">Linc-1</strain>
    </source>
</reference>